<proteinExistence type="predicted"/>
<evidence type="ECO:0000256" key="1">
    <source>
        <dbReference type="ARBA" id="ARBA00023002"/>
    </source>
</evidence>
<evidence type="ECO:0000259" key="3">
    <source>
        <dbReference type="Pfam" id="PF02826"/>
    </source>
</evidence>
<dbReference type="EMBL" id="JAHQCS010000105">
    <property type="protein sequence ID" value="MBU9712591.1"/>
    <property type="molecule type" value="Genomic_DNA"/>
</dbReference>
<organism evidence="4 5">
    <name type="scientific">Evansella tamaricis</name>
    <dbReference type="NCBI Taxonomy" id="2069301"/>
    <lineage>
        <taxon>Bacteria</taxon>
        <taxon>Bacillati</taxon>
        <taxon>Bacillota</taxon>
        <taxon>Bacilli</taxon>
        <taxon>Bacillales</taxon>
        <taxon>Bacillaceae</taxon>
        <taxon>Evansella</taxon>
    </lineage>
</organism>
<evidence type="ECO:0000313" key="5">
    <source>
        <dbReference type="Proteomes" id="UP000784880"/>
    </source>
</evidence>
<evidence type="ECO:0000313" key="4">
    <source>
        <dbReference type="EMBL" id="MBU9712591.1"/>
    </source>
</evidence>
<keyword evidence="5" id="KW-1185">Reference proteome</keyword>
<dbReference type="InterPro" id="IPR006140">
    <property type="entry name" value="D-isomer_DH_NAD-bd"/>
</dbReference>
<reference evidence="4 5" key="1">
    <citation type="submission" date="2021-06" db="EMBL/GenBank/DDBJ databases">
        <title>Bacillus sp. RD4P76, an endophyte from a halophyte.</title>
        <authorList>
            <person name="Sun J.-Q."/>
        </authorList>
    </citation>
    <scope>NUCLEOTIDE SEQUENCE [LARGE SCALE GENOMIC DNA]</scope>
    <source>
        <strain evidence="4 5">CGMCC 1.15917</strain>
    </source>
</reference>
<dbReference type="RefSeq" id="WP_217066769.1">
    <property type="nucleotide sequence ID" value="NZ_JAHQCS010000105.1"/>
</dbReference>
<gene>
    <name evidence="4" type="ORF">KS419_12645</name>
</gene>
<feature type="domain" description="D-isomer specific 2-hydroxyacid dehydrogenase NAD-binding" evidence="3">
    <location>
        <begin position="107"/>
        <end position="280"/>
    </location>
</feature>
<name>A0ABS6JFX2_9BACI</name>
<dbReference type="Proteomes" id="UP000784880">
    <property type="component" value="Unassembled WGS sequence"/>
</dbReference>
<accession>A0ABS6JFX2</accession>
<protein>
    <submittedName>
        <fullName evidence="4">D-2-hydroxyacid dehydrogenase</fullName>
    </submittedName>
</protein>
<keyword evidence="1" id="KW-0560">Oxidoreductase</keyword>
<dbReference type="PANTHER" id="PTHR43333">
    <property type="entry name" value="2-HACID_DH_C DOMAIN-CONTAINING PROTEIN"/>
    <property type="match status" value="1"/>
</dbReference>
<comment type="caution">
    <text evidence="4">The sequence shown here is derived from an EMBL/GenBank/DDBJ whole genome shotgun (WGS) entry which is preliminary data.</text>
</comment>
<dbReference type="Pfam" id="PF02826">
    <property type="entry name" value="2-Hacid_dh_C"/>
    <property type="match status" value="1"/>
</dbReference>
<sequence>MRINNILMVSPMYKELNWLLEKRKDNLINKRFRFLPEGNVQEEDYGWADAFVSFKRPNNFQFCNIRWVHSLGAGVDKILKGDNWKEDVLLTRTICSFGQKISEYCLSYILRDLQQHNSYNTAQNKKEWTSFAPVPLKEKTVLVYGTGVIGQEVARTLSFFGVRVYGISLSGKQKDFFEYVHPSLDEGKELDKVKFPDYVINTMPNTKQTVGMFNKARFSKLEDAVFINVGRGESVDHGALLEALGKGIRLAVLDVFPEEPLPKDNPLWNHPNVIITPHISAITTPEEGIDCFLKTLHNIETGKALQNQVDLIKGF</sequence>
<keyword evidence="2" id="KW-0520">NAD</keyword>
<dbReference type="PANTHER" id="PTHR43333:SF1">
    <property type="entry name" value="D-ISOMER SPECIFIC 2-HYDROXYACID DEHYDROGENASE NAD-BINDING DOMAIN-CONTAINING PROTEIN"/>
    <property type="match status" value="1"/>
</dbReference>
<evidence type="ECO:0000256" key="2">
    <source>
        <dbReference type="ARBA" id="ARBA00023027"/>
    </source>
</evidence>
<dbReference type="CDD" id="cd05300">
    <property type="entry name" value="2-Hacid_dh_1"/>
    <property type="match status" value="1"/>
</dbReference>